<dbReference type="Proteomes" id="UP000092584">
    <property type="component" value="Unassembled WGS sequence"/>
</dbReference>
<dbReference type="STRING" id="1774273.LPB03_05695"/>
<dbReference type="KEGG" id="pob:LPB03_05695"/>
<sequence>MKAIKKIGFIICLLILASCSSTKNISTIDRDGSSFEKAIIVNSISEEYEYARKVCSNCQLLGQSLTFNKKKKPFDVLEFKKENDEKVSYYFDISKFFGKGF</sequence>
<evidence type="ECO:0000313" key="3">
    <source>
        <dbReference type="Proteomes" id="UP000092584"/>
    </source>
</evidence>
<dbReference type="OrthoDB" id="686440at2"/>
<reference evidence="3" key="1">
    <citation type="submission" date="2016-02" db="EMBL/GenBank/DDBJ databases">
        <authorList>
            <person name="Shin S.-K."/>
            <person name="Yi H."/>
            <person name="Kim E."/>
        </authorList>
    </citation>
    <scope>NUCLEOTIDE SEQUENCE [LARGE SCALE GENOMIC DNA]</scope>
    <source>
        <strain evidence="3">LPB0003</strain>
    </source>
</reference>
<feature type="chain" id="PRO_5008615722" description="Lipoprotein" evidence="1">
    <location>
        <begin position="24"/>
        <end position="101"/>
    </location>
</feature>
<evidence type="ECO:0008006" key="4">
    <source>
        <dbReference type="Google" id="ProtNLM"/>
    </source>
</evidence>
<feature type="signal peptide" evidence="1">
    <location>
        <begin position="1"/>
        <end position="23"/>
    </location>
</feature>
<keyword evidence="3" id="KW-1185">Reference proteome</keyword>
<evidence type="ECO:0000313" key="2">
    <source>
        <dbReference type="EMBL" id="OBY64104.1"/>
    </source>
</evidence>
<name>A0A1B8TX12_9FLAO</name>
<protein>
    <recommendedName>
        <fullName evidence="4">Lipoprotein</fullName>
    </recommendedName>
</protein>
<dbReference type="AlphaFoldDB" id="A0A1B8TX12"/>
<organism evidence="2 3">
    <name type="scientific">Polaribacter vadi</name>
    <dbReference type="NCBI Taxonomy" id="1774273"/>
    <lineage>
        <taxon>Bacteria</taxon>
        <taxon>Pseudomonadati</taxon>
        <taxon>Bacteroidota</taxon>
        <taxon>Flavobacteriia</taxon>
        <taxon>Flavobacteriales</taxon>
        <taxon>Flavobacteriaceae</taxon>
    </lineage>
</organism>
<accession>A0A1B8TX12</accession>
<comment type="caution">
    <text evidence="2">The sequence shown here is derived from an EMBL/GenBank/DDBJ whole genome shotgun (WGS) entry which is preliminary data.</text>
</comment>
<dbReference type="PROSITE" id="PS51257">
    <property type="entry name" value="PROKAR_LIPOPROTEIN"/>
    <property type="match status" value="1"/>
</dbReference>
<keyword evidence="1" id="KW-0732">Signal</keyword>
<dbReference type="EMBL" id="LSFM01000022">
    <property type="protein sequence ID" value="OBY64104.1"/>
    <property type="molecule type" value="Genomic_DNA"/>
</dbReference>
<evidence type="ECO:0000256" key="1">
    <source>
        <dbReference type="SAM" id="SignalP"/>
    </source>
</evidence>
<gene>
    <name evidence="2" type="ORF">LPB3_06795</name>
</gene>
<proteinExistence type="predicted"/>
<dbReference type="RefSeq" id="WP_065318854.1">
    <property type="nucleotide sequence ID" value="NZ_CP017477.1"/>
</dbReference>